<name>A0AAE3H6Y7_9BACT</name>
<comment type="caution">
    <text evidence="1">The sequence shown here is derived from an EMBL/GenBank/DDBJ whole genome shotgun (WGS) entry which is preliminary data.</text>
</comment>
<dbReference type="Proteomes" id="UP001204144">
    <property type="component" value="Unassembled WGS sequence"/>
</dbReference>
<dbReference type="InterPro" id="IPR018247">
    <property type="entry name" value="EF_Hand_1_Ca_BS"/>
</dbReference>
<proteinExistence type="predicted"/>
<evidence type="ECO:0008006" key="3">
    <source>
        <dbReference type="Google" id="ProtNLM"/>
    </source>
</evidence>
<protein>
    <recommendedName>
        <fullName evidence="3">EF-hand domain-containing protein</fullName>
    </recommendedName>
</protein>
<keyword evidence="2" id="KW-1185">Reference proteome</keyword>
<gene>
    <name evidence="1" type="ORF">EGI31_19830</name>
</gene>
<accession>A0AAE3H6Y7</accession>
<evidence type="ECO:0000313" key="1">
    <source>
        <dbReference type="EMBL" id="MCP9765191.1"/>
    </source>
</evidence>
<dbReference type="AlphaFoldDB" id="A0AAE3H6Y7"/>
<evidence type="ECO:0000313" key="2">
    <source>
        <dbReference type="Proteomes" id="UP001204144"/>
    </source>
</evidence>
<dbReference type="EMBL" id="RJUF01000180">
    <property type="protein sequence ID" value="MCP9765191.1"/>
    <property type="molecule type" value="Genomic_DNA"/>
</dbReference>
<dbReference type="RefSeq" id="WP_255038879.1">
    <property type="nucleotide sequence ID" value="NZ_RJUF01000180.1"/>
</dbReference>
<sequence length="76" mass="8977">MEKEKLLKGHWDVESDGHMKYVVDGNIHFDIEPELLAQPYMYNDLDCDGKLDMNEFLYCYITACLNYGLDEIIIKR</sequence>
<dbReference type="PROSITE" id="PS00018">
    <property type="entry name" value="EF_HAND_1"/>
    <property type="match status" value="1"/>
</dbReference>
<reference evidence="1 2" key="1">
    <citation type="submission" date="2018-11" db="EMBL/GenBank/DDBJ databases">
        <title>Novel bacteria species description.</title>
        <authorList>
            <person name="Han J.-H."/>
        </authorList>
    </citation>
    <scope>NUCLEOTIDE SEQUENCE [LARGE SCALE GENOMIC DNA]</scope>
    <source>
        <strain evidence="1 2">KCTC23259</strain>
    </source>
</reference>
<organism evidence="1 2">
    <name type="scientific">Lacihabitans soyangensis</name>
    <dbReference type="NCBI Taxonomy" id="869394"/>
    <lineage>
        <taxon>Bacteria</taxon>
        <taxon>Pseudomonadati</taxon>
        <taxon>Bacteroidota</taxon>
        <taxon>Cytophagia</taxon>
        <taxon>Cytophagales</taxon>
        <taxon>Leadbetterellaceae</taxon>
        <taxon>Lacihabitans</taxon>
    </lineage>
</organism>